<dbReference type="SUPFAM" id="SSF52777">
    <property type="entry name" value="CoA-dependent acyltransferases"/>
    <property type="match status" value="1"/>
</dbReference>
<feature type="active site" description="Proton acceptor" evidence="1">
    <location>
        <position position="191"/>
    </location>
</feature>
<dbReference type="GO" id="GO:0008811">
    <property type="term" value="F:chloramphenicol O-acetyltransferase activity"/>
    <property type="evidence" value="ECO:0007669"/>
    <property type="project" value="UniProtKB-EC"/>
</dbReference>
<dbReference type="Gene3D" id="3.30.559.10">
    <property type="entry name" value="Chloramphenicol acetyltransferase-like domain"/>
    <property type="match status" value="1"/>
</dbReference>
<dbReference type="AlphaFoldDB" id="A0A7W9FA95"/>
<dbReference type="Pfam" id="PF00302">
    <property type="entry name" value="CAT"/>
    <property type="match status" value="1"/>
</dbReference>
<comment type="caution">
    <text evidence="2">The sequence shown here is derived from an EMBL/GenBank/DDBJ whole genome shotgun (WGS) entry which is preliminary data.</text>
</comment>
<accession>A0A7W9FA95</accession>
<keyword evidence="2" id="KW-0012">Acyltransferase</keyword>
<keyword evidence="3" id="KW-1185">Reference proteome</keyword>
<dbReference type="EC" id="2.3.1.28" evidence="2"/>
<reference evidence="2 3" key="1">
    <citation type="submission" date="2020-08" db="EMBL/GenBank/DDBJ databases">
        <title>Sequencing the genomes of 1000 actinobacteria strains.</title>
        <authorList>
            <person name="Klenk H.-P."/>
        </authorList>
    </citation>
    <scope>NUCLEOTIDE SEQUENCE [LARGE SCALE GENOMIC DNA]</scope>
    <source>
        <strain evidence="2 3">DSM 24823</strain>
    </source>
</reference>
<organism evidence="2 3">
    <name type="scientific">Microbacterium ginsengiterrae</name>
    <dbReference type="NCBI Taxonomy" id="546115"/>
    <lineage>
        <taxon>Bacteria</taxon>
        <taxon>Bacillati</taxon>
        <taxon>Actinomycetota</taxon>
        <taxon>Actinomycetes</taxon>
        <taxon>Micrococcales</taxon>
        <taxon>Microbacteriaceae</taxon>
        <taxon>Microbacterium</taxon>
    </lineage>
</organism>
<dbReference type="InterPro" id="IPR001707">
    <property type="entry name" value="Cmp_AcTrfase"/>
</dbReference>
<proteinExistence type="predicted"/>
<dbReference type="PANTHER" id="PTHR38474">
    <property type="entry name" value="SLR0299 PROTEIN"/>
    <property type="match status" value="1"/>
</dbReference>
<dbReference type="Proteomes" id="UP000517712">
    <property type="component" value="Unassembled WGS sequence"/>
</dbReference>
<dbReference type="InterPro" id="IPR023213">
    <property type="entry name" value="CAT-like_dom_sf"/>
</dbReference>
<name>A0A7W9FA95_9MICO</name>
<dbReference type="PANTHER" id="PTHR38474:SF2">
    <property type="entry name" value="CHLORAMPHENICOL ACETYLTRANSFERASE"/>
    <property type="match status" value="1"/>
</dbReference>
<sequence>MSRAQRIDLATWPRREHFEHYRDRGPCTYAITVELDVTRLKGALRETKRKTYIAQLWALASVVNRHSEFRMTLTEDGSPAMWDVAHPAFTVFNPEREIFASVWAPFSTDFDRFHDIAAELLETHRSATTLFPEGEIPANSFDVSSLPWTQFTSFSLQIADGWDHLLPIFTLGRYVEREGRTSLPLAIQMHHAAADGFHIARLVEELQALVGAPDWLRAVSSKPHRPLG</sequence>
<dbReference type="RefSeq" id="WP_184281238.1">
    <property type="nucleotide sequence ID" value="NZ_BAAAPG010000002.1"/>
</dbReference>
<gene>
    <name evidence="2" type="ORF">HD600_000409</name>
</gene>
<dbReference type="PIRSF" id="PIRSF000440">
    <property type="entry name" value="CAT"/>
    <property type="match status" value="1"/>
</dbReference>
<keyword evidence="2" id="KW-0808">Transferase</keyword>
<dbReference type="EMBL" id="JACHMU010000001">
    <property type="protein sequence ID" value="MBB5741912.1"/>
    <property type="molecule type" value="Genomic_DNA"/>
</dbReference>
<protein>
    <submittedName>
        <fullName evidence="2">Chloramphenicol O-acetyltransferase type A</fullName>
        <ecNumber evidence="2">2.3.1.28</ecNumber>
    </submittedName>
</protein>
<dbReference type="SMART" id="SM01059">
    <property type="entry name" value="CAT"/>
    <property type="match status" value="1"/>
</dbReference>
<evidence type="ECO:0000313" key="3">
    <source>
        <dbReference type="Proteomes" id="UP000517712"/>
    </source>
</evidence>
<evidence type="ECO:0000313" key="2">
    <source>
        <dbReference type="EMBL" id="MBB5741912.1"/>
    </source>
</evidence>
<evidence type="ECO:0000256" key="1">
    <source>
        <dbReference type="PIRSR" id="PIRSR000440-1"/>
    </source>
</evidence>